<protein>
    <submittedName>
        <fullName evidence="2">Uncharacterized protein</fullName>
    </submittedName>
</protein>
<organism evidence="2 3">
    <name type="scientific">Aphidius gifuensis</name>
    <name type="common">Parasitoid wasp</name>
    <dbReference type="NCBI Taxonomy" id="684658"/>
    <lineage>
        <taxon>Eukaryota</taxon>
        <taxon>Metazoa</taxon>
        <taxon>Ecdysozoa</taxon>
        <taxon>Arthropoda</taxon>
        <taxon>Hexapoda</taxon>
        <taxon>Insecta</taxon>
        <taxon>Pterygota</taxon>
        <taxon>Neoptera</taxon>
        <taxon>Endopterygota</taxon>
        <taxon>Hymenoptera</taxon>
        <taxon>Apocrita</taxon>
        <taxon>Ichneumonoidea</taxon>
        <taxon>Braconidae</taxon>
        <taxon>Aphidiinae</taxon>
        <taxon>Aphidius</taxon>
    </lineage>
</organism>
<accession>A0A835CLW6</accession>
<proteinExistence type="predicted"/>
<dbReference type="Gene3D" id="3.40.50.150">
    <property type="entry name" value="Vaccinia Virus protein VP39"/>
    <property type="match status" value="1"/>
</dbReference>
<feature type="region of interest" description="Disordered" evidence="1">
    <location>
        <begin position="497"/>
        <end position="556"/>
    </location>
</feature>
<evidence type="ECO:0000313" key="2">
    <source>
        <dbReference type="EMBL" id="KAF7988667.1"/>
    </source>
</evidence>
<reference evidence="2 3" key="1">
    <citation type="submission" date="2020-08" db="EMBL/GenBank/DDBJ databases">
        <title>Aphidius gifuensis genome sequencing and assembly.</title>
        <authorList>
            <person name="Du Z."/>
        </authorList>
    </citation>
    <scope>NUCLEOTIDE SEQUENCE [LARGE SCALE GENOMIC DNA]</scope>
    <source>
        <strain evidence="2">YNYX2018</strain>
        <tissue evidence="2">Adults</tissue>
    </source>
</reference>
<dbReference type="AlphaFoldDB" id="A0A835CLW6"/>
<evidence type="ECO:0000313" key="3">
    <source>
        <dbReference type="Proteomes" id="UP000639338"/>
    </source>
</evidence>
<dbReference type="PANTHER" id="PTHR14663">
    <property type="entry name" value="METHYLTRANSFERASE NSUN7-RELATED"/>
    <property type="match status" value="1"/>
</dbReference>
<dbReference type="OrthoDB" id="10256198at2759"/>
<dbReference type="InterPro" id="IPR042620">
    <property type="entry name" value="NSUN7"/>
</dbReference>
<keyword evidence="3" id="KW-1185">Reference proteome</keyword>
<evidence type="ECO:0000256" key="1">
    <source>
        <dbReference type="SAM" id="MobiDB-lite"/>
    </source>
</evidence>
<comment type="caution">
    <text evidence="2">The sequence shown here is derived from an EMBL/GenBank/DDBJ whole genome shotgun (WGS) entry which is preliminary data.</text>
</comment>
<gene>
    <name evidence="2" type="ORF">HCN44_001240</name>
</gene>
<dbReference type="InterPro" id="IPR029063">
    <property type="entry name" value="SAM-dependent_MTases_sf"/>
</dbReference>
<dbReference type="EMBL" id="JACMRX010000005">
    <property type="protein sequence ID" value="KAF7988667.1"/>
    <property type="molecule type" value="Genomic_DNA"/>
</dbReference>
<sequence>MNLFGVYAKVFKIMLSSWKETIDQVEIEEHMKELEQLILPSNEEWRHQVYYRLVDLQREIDLGIDKINDDEMNILEDDDDYLNDEKLIKKINYLSEWEPLGTIIDNKENKNSIEDLKSNIIEVCDEPGWRINDIILASKVLEKTKNSKQLIYSDEAEMRRVFGLVYDVLRYILKIRKRAFINANLQQIEDALVKSKIRLAASISRLRIGGSALTLDKLLPIHLRNTNDELLAFGWVNTIKIPTKLDFINEMKKLGFILSKKINNLYKNEFNFDTICPKVIILNDSSREILAKSNLVKNNCFIFLDKTLCLGAAALVRIIKLKKLCGPVILTHTIAPRHTAYLISILGDIENTERLLVFDAGEKREEYDNYLKKLGFKANEYKIFTEKYNEAPGFSEMERATVVLASPNCSYTGLKDIVDLVIARGGDMELLEKLTNINDELQMERPRQLLAEQLSILKYSLTKPNVQLLVYQTHSILPSETTEMVEQVVQYANKMARDKYTKDHPRRKSPKETSPKNCGRSSRSSKRSTIHQDSRCKNSIEDYDDNDDDNNTTIIESQIPDSDLFEICQMSDLRIDNSSRPVTPFPDNENGCYICIIRRREMMQFNSLFMIKVAETKGLFGDPNVKNNNEEKEEIKEDKKLPIIEKKIKYYKKKKKIKLDSIAAPTHSSIIKSGSHIISKKLIDNNNTNLDTYLTYSKFHCQKYKQRIARNECELMTQIQETRRQDVRRWWEQSAIFLTHAAKCETCKFRIFHTDPWTQRVLYAPKIHDITFDHHLI</sequence>
<name>A0A835CLW6_APHGI</name>
<dbReference type="PANTHER" id="PTHR14663:SF2">
    <property type="entry name" value="METHYLTRANSFERASE NSUN7-RELATED"/>
    <property type="match status" value="1"/>
</dbReference>
<feature type="compositionally biased region" description="Basic and acidic residues" evidence="1">
    <location>
        <begin position="530"/>
        <end position="540"/>
    </location>
</feature>
<feature type="compositionally biased region" description="Acidic residues" evidence="1">
    <location>
        <begin position="541"/>
        <end position="550"/>
    </location>
</feature>
<dbReference type="Proteomes" id="UP000639338">
    <property type="component" value="Unassembled WGS sequence"/>
</dbReference>